<dbReference type="NCBIfam" id="TIGR00787">
    <property type="entry name" value="dctP"/>
    <property type="match status" value="1"/>
</dbReference>
<dbReference type="Pfam" id="PF03480">
    <property type="entry name" value="DctP"/>
    <property type="match status" value="1"/>
</dbReference>
<dbReference type="PANTHER" id="PTHR33376:SF4">
    <property type="entry name" value="SIALIC ACID-BINDING PERIPLASMIC PROTEIN SIAP"/>
    <property type="match status" value="1"/>
</dbReference>
<dbReference type="InterPro" id="IPR018389">
    <property type="entry name" value="DctP_fam"/>
</dbReference>
<dbReference type="PIRSF" id="PIRSF006470">
    <property type="entry name" value="DctB"/>
    <property type="match status" value="1"/>
</dbReference>
<dbReference type="AlphaFoldDB" id="A0A845BG51"/>
<comment type="subcellular location">
    <subcellularLocation>
        <location evidence="1">Cell envelope</location>
    </subcellularLocation>
</comment>
<proteinExistence type="inferred from homology"/>
<dbReference type="InterPro" id="IPR038404">
    <property type="entry name" value="TRAP_DctP_sf"/>
</dbReference>
<comment type="caution">
    <text evidence="6">The sequence shown here is derived from an EMBL/GenBank/DDBJ whole genome shotgun (WGS) entry which is preliminary data.</text>
</comment>
<reference evidence="6 7" key="1">
    <citation type="submission" date="2019-03" db="EMBL/GenBank/DDBJ databases">
        <title>Roseomonas sp. a novel Roseomonas species isolated from Sea whip Gorgonian.</title>
        <authorList>
            <person name="Li F."/>
            <person name="Pan X."/>
            <person name="Huang S."/>
            <person name="Li Z."/>
            <person name="Meng B."/>
        </authorList>
    </citation>
    <scope>NUCLEOTIDE SEQUENCE [LARGE SCALE GENOMIC DNA]</scope>
    <source>
        <strain evidence="6 7">M0104</strain>
    </source>
</reference>
<sequence>MSRKAKGRKEMFNFKTAVAAAALASSVLLPGVALAQTVLKLGHVWPAAEIHARAAERFAADVAQATNGAVKVEIYGGSTLGSDRELVEGLRFGSNDIWVGGAGVLTSASDTAKIFALPFMIRDSQHFGQVYGGPTGQEITEAVRKESGLQVLAYWLRGPRWLTTKKPVNAPADLAGLKIRVPDSPVSVASWKALGAAPTPMSFGEVFNALQQGVIDGQENPLSLIQTSKFSEVVKFLVRTEHSYEPIVVVMSASRLARLPEAQRKAVLEAANGAAKAFASEEVNKGEAGFIKQLQGEGMTLIEPDKAAFRAKVGPAFVKASFPSVAALYEKVAAVGAPAAR</sequence>
<dbReference type="PANTHER" id="PTHR33376">
    <property type="match status" value="1"/>
</dbReference>
<protein>
    <submittedName>
        <fullName evidence="6">TRAP transporter substrate-binding protein</fullName>
    </submittedName>
</protein>
<feature type="chain" id="PRO_5032642065" evidence="5">
    <location>
        <begin position="36"/>
        <end position="341"/>
    </location>
</feature>
<evidence type="ECO:0000313" key="6">
    <source>
        <dbReference type="EMBL" id="MXP65060.1"/>
    </source>
</evidence>
<evidence type="ECO:0000256" key="1">
    <source>
        <dbReference type="ARBA" id="ARBA00004196"/>
    </source>
</evidence>
<dbReference type="Proteomes" id="UP000460715">
    <property type="component" value="Unassembled WGS sequence"/>
</dbReference>
<evidence type="ECO:0000256" key="4">
    <source>
        <dbReference type="ARBA" id="ARBA00022729"/>
    </source>
</evidence>
<keyword evidence="3" id="KW-0813">Transport</keyword>
<evidence type="ECO:0000313" key="7">
    <source>
        <dbReference type="Proteomes" id="UP000460715"/>
    </source>
</evidence>
<feature type="signal peptide" evidence="5">
    <location>
        <begin position="1"/>
        <end position="35"/>
    </location>
</feature>
<dbReference type="GO" id="GO:0030288">
    <property type="term" value="C:outer membrane-bounded periplasmic space"/>
    <property type="evidence" value="ECO:0007669"/>
    <property type="project" value="InterPro"/>
</dbReference>
<keyword evidence="4 5" id="KW-0732">Signal</keyword>
<organism evidence="6 7">
    <name type="scientific">Teichococcus coralli</name>
    <dbReference type="NCBI Taxonomy" id="2545983"/>
    <lineage>
        <taxon>Bacteria</taxon>
        <taxon>Pseudomonadati</taxon>
        <taxon>Pseudomonadota</taxon>
        <taxon>Alphaproteobacteria</taxon>
        <taxon>Acetobacterales</taxon>
        <taxon>Roseomonadaceae</taxon>
        <taxon>Roseomonas</taxon>
    </lineage>
</organism>
<name>A0A845BG51_9PROT</name>
<evidence type="ECO:0000256" key="2">
    <source>
        <dbReference type="ARBA" id="ARBA00009023"/>
    </source>
</evidence>
<dbReference type="Gene3D" id="3.40.190.170">
    <property type="entry name" value="Bacterial extracellular solute-binding protein, family 7"/>
    <property type="match status" value="1"/>
</dbReference>
<dbReference type="InterPro" id="IPR004682">
    <property type="entry name" value="TRAP_DctP"/>
</dbReference>
<accession>A0A845BG51</accession>
<dbReference type="CDD" id="cd13603">
    <property type="entry name" value="PBP2_TRAP_Siap_TeaA_like"/>
    <property type="match status" value="1"/>
</dbReference>
<evidence type="ECO:0000256" key="3">
    <source>
        <dbReference type="ARBA" id="ARBA00022448"/>
    </source>
</evidence>
<gene>
    <name evidence="6" type="ORF">E0493_17070</name>
</gene>
<dbReference type="NCBIfam" id="NF037995">
    <property type="entry name" value="TRAP_S1"/>
    <property type="match status" value="1"/>
</dbReference>
<evidence type="ECO:0000256" key="5">
    <source>
        <dbReference type="SAM" id="SignalP"/>
    </source>
</evidence>
<dbReference type="GO" id="GO:0055085">
    <property type="term" value="P:transmembrane transport"/>
    <property type="evidence" value="ECO:0007669"/>
    <property type="project" value="InterPro"/>
</dbReference>
<keyword evidence="7" id="KW-1185">Reference proteome</keyword>
<dbReference type="EMBL" id="SNVJ01000017">
    <property type="protein sequence ID" value="MXP65060.1"/>
    <property type="molecule type" value="Genomic_DNA"/>
</dbReference>
<comment type="similarity">
    <text evidence="2">Belongs to the bacterial solute-binding protein 7 family.</text>
</comment>